<evidence type="ECO:0000256" key="4">
    <source>
        <dbReference type="ARBA" id="ARBA00022989"/>
    </source>
</evidence>
<feature type="transmembrane region" description="Helical" evidence="6">
    <location>
        <begin position="41"/>
        <end position="59"/>
    </location>
</feature>
<comment type="similarity">
    <text evidence="2">Belongs to the nematode receptor-like protein sre family.</text>
</comment>
<comment type="subcellular location">
    <subcellularLocation>
        <location evidence="1">Membrane</location>
        <topology evidence="1">Multi-pass membrane protein</topology>
    </subcellularLocation>
</comment>
<dbReference type="PANTHER" id="PTHR47631">
    <property type="entry name" value="SERPENTINE RECEPTOR, CLASS E (EPSILON)-RELATED"/>
    <property type="match status" value="1"/>
</dbReference>
<evidence type="ECO:0000256" key="1">
    <source>
        <dbReference type="ARBA" id="ARBA00004141"/>
    </source>
</evidence>
<keyword evidence="8" id="KW-1185">Reference proteome</keyword>
<accession>E3MMX3</accession>
<feature type="transmembrane region" description="Helical" evidence="6">
    <location>
        <begin position="202"/>
        <end position="223"/>
    </location>
</feature>
<organism evidence="8">
    <name type="scientific">Caenorhabditis remanei</name>
    <name type="common">Caenorhabditis vulgaris</name>
    <dbReference type="NCBI Taxonomy" id="31234"/>
    <lineage>
        <taxon>Eukaryota</taxon>
        <taxon>Metazoa</taxon>
        <taxon>Ecdysozoa</taxon>
        <taxon>Nematoda</taxon>
        <taxon>Chromadorea</taxon>
        <taxon>Rhabditida</taxon>
        <taxon>Rhabditina</taxon>
        <taxon>Rhabditomorpha</taxon>
        <taxon>Rhabditoidea</taxon>
        <taxon>Rhabditidae</taxon>
        <taxon>Peloderinae</taxon>
        <taxon>Caenorhabditis</taxon>
    </lineage>
</organism>
<feature type="transmembrane region" description="Helical" evidence="6">
    <location>
        <begin position="133"/>
        <end position="156"/>
    </location>
</feature>
<keyword evidence="5 6" id="KW-0472">Membrane</keyword>
<feature type="transmembrane region" description="Helical" evidence="6">
    <location>
        <begin position="71"/>
        <end position="92"/>
    </location>
</feature>
<dbReference type="FunCoup" id="E3MMX3">
    <property type="interactions" value="12"/>
</dbReference>
<dbReference type="Pfam" id="PF03125">
    <property type="entry name" value="Sre"/>
    <property type="match status" value="1"/>
</dbReference>
<dbReference type="PANTHER" id="PTHR47631:SF1">
    <property type="entry name" value="SERPENTINE RECEPTOR, CLASS E (EPSILON)"/>
    <property type="match status" value="1"/>
</dbReference>
<dbReference type="InParanoid" id="E3MMX3"/>
<dbReference type="GO" id="GO:0007606">
    <property type="term" value="P:sensory perception of chemical stimulus"/>
    <property type="evidence" value="ECO:0007669"/>
    <property type="project" value="InterPro"/>
</dbReference>
<dbReference type="GO" id="GO:0016020">
    <property type="term" value="C:membrane"/>
    <property type="evidence" value="ECO:0007669"/>
    <property type="project" value="UniProtKB-SubCell"/>
</dbReference>
<dbReference type="HOGENOM" id="CLU_063305_1_0_1"/>
<keyword evidence="3 6" id="KW-0812">Transmembrane</keyword>
<name>E3MMX3_CAERE</name>
<dbReference type="OrthoDB" id="5874078at2759"/>
<proteinExistence type="inferred from homology"/>
<evidence type="ECO:0000256" key="6">
    <source>
        <dbReference type="SAM" id="Phobius"/>
    </source>
</evidence>
<gene>
    <name evidence="7" type="ORF">CRE_04102</name>
</gene>
<sequence length="374" mass="44367">MIFFFENLGKFKNVTICYPIYIIQNDELLTFPWFLLEVIEFSLYVFTVFYLLKVFYIAIKIRTFHKNLTTIFVFFVFQWYETFVANVLSWPYETGYWTLKGTMNENQTNVILKQWYTEKLNEMIPMSYHKSDIIFFLSGFLKMHSSLSMTTILLSISVERCFACYHLNDYEKKSRFWIALLIISVSHIYNFIIAFVFYFKLIPFECMIVCILAPNVIGFKLLFYTRYLNQKVTEAHEKFASHSNYTLAARFQAKENIKCFRMIQMVIICGMGILALGISTAVLLFLNILPKFDTLFNGIIQGEMSFTPMIISISINYSVESFRKVKVFDWDSIWEKLRVSRRKVALVRKDSSVKIEMIRKETETYFNQLANSWI</sequence>
<feature type="transmembrane region" description="Helical" evidence="6">
    <location>
        <begin position="265"/>
        <end position="289"/>
    </location>
</feature>
<evidence type="ECO:0000256" key="2">
    <source>
        <dbReference type="ARBA" id="ARBA00006803"/>
    </source>
</evidence>
<protein>
    <submittedName>
        <fullName evidence="7">Uncharacterized protein</fullName>
    </submittedName>
</protein>
<feature type="transmembrane region" description="Helical" evidence="6">
    <location>
        <begin position="176"/>
        <end position="196"/>
    </location>
</feature>
<reference evidence="7" key="1">
    <citation type="submission" date="2007-07" db="EMBL/GenBank/DDBJ databases">
        <title>PCAP assembly of the Caenorhabditis remanei genome.</title>
        <authorList>
            <consortium name="The Caenorhabditis remanei Sequencing Consortium"/>
            <person name="Wilson R.K."/>
        </authorList>
    </citation>
    <scope>NUCLEOTIDE SEQUENCE [LARGE SCALE GENOMIC DNA]</scope>
    <source>
        <strain evidence="7">PB4641</strain>
    </source>
</reference>
<dbReference type="STRING" id="31234.E3MMX3"/>
<evidence type="ECO:0000313" key="7">
    <source>
        <dbReference type="EMBL" id="EFP05156.1"/>
    </source>
</evidence>
<dbReference type="eggNOG" id="ENOG502T37H">
    <property type="taxonomic scope" value="Eukaryota"/>
</dbReference>
<evidence type="ECO:0000256" key="3">
    <source>
        <dbReference type="ARBA" id="ARBA00022692"/>
    </source>
</evidence>
<dbReference type="OMA" id="IQGEMSF"/>
<keyword evidence="4 6" id="KW-1133">Transmembrane helix</keyword>
<dbReference type="EMBL" id="DS268458">
    <property type="protein sequence ID" value="EFP05156.1"/>
    <property type="molecule type" value="Genomic_DNA"/>
</dbReference>
<evidence type="ECO:0000256" key="5">
    <source>
        <dbReference type="ARBA" id="ARBA00023136"/>
    </source>
</evidence>
<dbReference type="Proteomes" id="UP000008281">
    <property type="component" value="Unassembled WGS sequence"/>
</dbReference>
<evidence type="ECO:0000313" key="8">
    <source>
        <dbReference type="Proteomes" id="UP000008281"/>
    </source>
</evidence>
<dbReference type="AlphaFoldDB" id="E3MMX3"/>
<dbReference type="InterPro" id="IPR004151">
    <property type="entry name" value="7TM_GPCR_serpentine_rcpt_Sre"/>
</dbReference>